<keyword evidence="1" id="KW-1133">Transmembrane helix</keyword>
<comment type="caution">
    <text evidence="2">The sequence shown here is derived from an EMBL/GenBank/DDBJ whole genome shotgun (WGS) entry which is preliminary data.</text>
</comment>
<name>A0ABW8T2X8_9CLOT</name>
<gene>
    <name evidence="2" type="ORF">ACJDUG_03785</name>
</gene>
<evidence type="ECO:0000256" key="1">
    <source>
        <dbReference type="SAM" id="Phobius"/>
    </source>
</evidence>
<keyword evidence="1" id="KW-0812">Transmembrane</keyword>
<evidence type="ECO:0008006" key="4">
    <source>
        <dbReference type="Google" id="ProtNLM"/>
    </source>
</evidence>
<dbReference type="RefSeq" id="WP_406768552.1">
    <property type="nucleotide sequence ID" value="NZ_JBJHZZ010000001.1"/>
</dbReference>
<keyword evidence="1" id="KW-0472">Membrane</keyword>
<reference evidence="2 3" key="1">
    <citation type="submission" date="2024-11" db="EMBL/GenBank/DDBJ databases">
        <authorList>
            <person name="Heng Y.C."/>
            <person name="Lim A.C.H."/>
            <person name="Lee J.K.Y."/>
            <person name="Kittelmann S."/>
        </authorList>
    </citation>
    <scope>NUCLEOTIDE SEQUENCE [LARGE SCALE GENOMIC DNA]</scope>
    <source>
        <strain evidence="2 3">WILCCON 0185</strain>
    </source>
</reference>
<protein>
    <recommendedName>
        <fullName evidence="4">Zinc ribbon domain-containing protein</fullName>
    </recommendedName>
</protein>
<feature type="transmembrane region" description="Helical" evidence="1">
    <location>
        <begin position="85"/>
        <end position="106"/>
    </location>
</feature>
<evidence type="ECO:0000313" key="2">
    <source>
        <dbReference type="EMBL" id="MFL0246098.1"/>
    </source>
</evidence>
<organism evidence="2 3">
    <name type="scientific">Candidatus Clostridium stratigraminis</name>
    <dbReference type="NCBI Taxonomy" id="3381661"/>
    <lineage>
        <taxon>Bacteria</taxon>
        <taxon>Bacillati</taxon>
        <taxon>Bacillota</taxon>
        <taxon>Clostridia</taxon>
        <taxon>Eubacteriales</taxon>
        <taxon>Clostridiaceae</taxon>
        <taxon>Clostridium</taxon>
    </lineage>
</organism>
<dbReference type="Proteomes" id="UP001623591">
    <property type="component" value="Unassembled WGS sequence"/>
</dbReference>
<proteinExistence type="predicted"/>
<evidence type="ECO:0000313" key="3">
    <source>
        <dbReference type="Proteomes" id="UP001623591"/>
    </source>
</evidence>
<sequence length="511" mass="56687">MICDSCKSEFNNINGLKFCPYCGTKLEEAADLKTEKLIEKANEEVSAKSIHDTAKMPIITKEQIKNYKREKIFEAVKKPFKNLKVVIPLITVILFMAAIGVGYTYFSGRVVDASKIQSDLIGKVITLPKGTSFEIKKGYIKSFSIAQRNTNKAEKKDDIKAAVTLNNGTIEIKTFLSMQYMLDDNKNWKLNNKLSLAGDISVKPLIGMDEGKIIEGVKKSSISIGDTTKVLNEADVKTLKIASRIPDFDNLKETVLIDAGIDSGLIAASGKIKCSLNFENEAWNITGIERNSSDDFALQLSPNFSKDKLLEQIKKEPIDQTVSNPNVFGGKSFYIKDSFTKSMDITDKSFDAQSRALNVTVKRQNTAGEVKLVLSTDYSYELSFDKIKLLKKSKTIADNVIVSDVSKDYIISSIVNAKIEGANVFLWFSDNHVITSDEASTFKTSKVASPKGIENAKYAFGTITYKDGSNTKTTNVVAVYFLVYDSSKGYSWKLDRIVGEDSPNYNAYSIK</sequence>
<dbReference type="EMBL" id="JBJHZZ010000001">
    <property type="protein sequence ID" value="MFL0246098.1"/>
    <property type="molecule type" value="Genomic_DNA"/>
</dbReference>
<keyword evidence="3" id="KW-1185">Reference proteome</keyword>
<accession>A0ABW8T2X8</accession>